<reference evidence="1 2" key="1">
    <citation type="submission" date="2017-04" db="EMBL/GenBank/DDBJ databases">
        <title>The new phylogeny of genus Mycobacterium.</title>
        <authorList>
            <person name="Tortoli E."/>
            <person name="Trovato A."/>
            <person name="Cirillo D.M."/>
        </authorList>
    </citation>
    <scope>NUCLEOTIDE SEQUENCE [LARGE SCALE GENOMIC DNA]</scope>
    <source>
        <strain evidence="1 2">KCTC 19819</strain>
    </source>
</reference>
<comment type="caution">
    <text evidence="1">The sequence shown here is derived from an EMBL/GenBank/DDBJ whole genome shotgun (WGS) entry which is preliminary data.</text>
</comment>
<keyword evidence="2" id="KW-1185">Reference proteome</keyword>
<dbReference type="RefSeq" id="WP_085303939.1">
    <property type="nucleotide sequence ID" value="NZ_AP022594.1"/>
</dbReference>
<sequence length="250" mass="26495">MAYSLQPVTRAEALAHRRAAATPYKSFLVVAAVSALTLLVALPYVITGRSVAVAGPVVVVAAAVTVAAAVGARNAIRQMRYRIAVRLAGLRLLAVVVGGVVLIWATGQLAGVVGLTWGWQGLKLVLALAVVAGIGYHLATSTLFIGDVLGLRFRATLVPWAEISQVVITADDARGTVEIAALGAGKNPVPMPARDQEVLTDLPYRTVVGARRFHLDRLRWAMNQSGRSDIALVERTGDGERPLGRANRWP</sequence>
<evidence type="ECO:0000313" key="2">
    <source>
        <dbReference type="Proteomes" id="UP000193577"/>
    </source>
</evidence>
<dbReference type="Proteomes" id="UP000193577">
    <property type="component" value="Unassembled WGS sequence"/>
</dbReference>
<evidence type="ECO:0000313" key="1">
    <source>
        <dbReference type="EMBL" id="OSC33491.1"/>
    </source>
</evidence>
<accession>A0A7I7S9T4</accession>
<protein>
    <submittedName>
        <fullName evidence="1">Uncharacterized protein</fullName>
    </submittedName>
</protein>
<gene>
    <name evidence="1" type="ORF">B8W67_10850</name>
</gene>
<organism evidence="1 2">
    <name type="scientific">Mycolicibacillus koreensis</name>
    <dbReference type="NCBI Taxonomy" id="1069220"/>
    <lineage>
        <taxon>Bacteria</taxon>
        <taxon>Bacillati</taxon>
        <taxon>Actinomycetota</taxon>
        <taxon>Actinomycetes</taxon>
        <taxon>Mycobacteriales</taxon>
        <taxon>Mycobacteriaceae</taxon>
        <taxon>Mycolicibacillus</taxon>
    </lineage>
</organism>
<proteinExistence type="predicted"/>
<name>A0A7I7S9T4_9MYCO</name>
<dbReference type="AlphaFoldDB" id="A0A7I7S9T4"/>
<dbReference type="OrthoDB" id="4753623at2"/>
<dbReference type="EMBL" id="NCXO01000021">
    <property type="protein sequence ID" value="OSC33491.1"/>
    <property type="molecule type" value="Genomic_DNA"/>
</dbReference>